<dbReference type="GO" id="GO:0006529">
    <property type="term" value="P:asparagine biosynthetic process"/>
    <property type="evidence" value="ECO:0007669"/>
    <property type="project" value="UniProtKB-KW"/>
</dbReference>
<dbReference type="InterPro" id="IPR001962">
    <property type="entry name" value="Asn_synthase"/>
</dbReference>
<dbReference type="CDD" id="cd01991">
    <property type="entry name" value="Asn_synthase_B_C"/>
    <property type="match status" value="1"/>
</dbReference>
<dbReference type="PROSITE" id="PS51278">
    <property type="entry name" value="GATASE_TYPE_2"/>
    <property type="match status" value="1"/>
</dbReference>
<evidence type="ECO:0000313" key="6">
    <source>
        <dbReference type="EMBL" id="KAK7694458.1"/>
    </source>
</evidence>
<dbReference type="Gene3D" id="3.60.20.10">
    <property type="entry name" value="Glutamine Phosphoribosylpyrophosphate, subunit 1, domain 1"/>
    <property type="match status" value="1"/>
</dbReference>
<dbReference type="InterPro" id="IPR014729">
    <property type="entry name" value="Rossmann-like_a/b/a_fold"/>
</dbReference>
<proteinExistence type="predicted"/>
<dbReference type="Gene3D" id="3.40.50.620">
    <property type="entry name" value="HUPs"/>
    <property type="match status" value="1"/>
</dbReference>
<evidence type="ECO:0000256" key="2">
    <source>
        <dbReference type="ARBA" id="ARBA00022888"/>
    </source>
</evidence>
<dbReference type="SUPFAM" id="SSF56235">
    <property type="entry name" value="N-terminal nucleophile aminohydrolases (Ntn hydrolases)"/>
    <property type="match status" value="1"/>
</dbReference>
<evidence type="ECO:0000256" key="1">
    <source>
        <dbReference type="ARBA" id="ARBA00022605"/>
    </source>
</evidence>
<dbReference type="PANTHER" id="PTHR45937">
    <property type="entry name" value="ASPARAGINE SYNTHETASE DOMAIN-CONTAINING PROTEIN 1"/>
    <property type="match status" value="1"/>
</dbReference>
<dbReference type="Pfam" id="PF00733">
    <property type="entry name" value="Asn_synthase"/>
    <property type="match status" value="2"/>
</dbReference>
<dbReference type="InterPro" id="IPR017932">
    <property type="entry name" value="GATase_2_dom"/>
</dbReference>
<evidence type="ECO:0000259" key="5">
    <source>
        <dbReference type="PROSITE" id="PS51278"/>
    </source>
</evidence>
<dbReference type="AlphaFoldDB" id="A0AAW0GVF5"/>
<dbReference type="InterPro" id="IPR029055">
    <property type="entry name" value="Ntn_hydrolases_N"/>
</dbReference>
<keyword evidence="1" id="KW-0028">Amino-acid biosynthesis</keyword>
<dbReference type="SUPFAM" id="SSF52402">
    <property type="entry name" value="Adenine nucleotide alpha hydrolases-like"/>
    <property type="match status" value="1"/>
</dbReference>
<evidence type="ECO:0000256" key="3">
    <source>
        <dbReference type="ARBA" id="ARBA00022962"/>
    </source>
</evidence>
<sequence length="582" mass="65257">MCGIFFSCQRARREGEDNSAEFSELFQALKEANTSRGPDVQDIISTSVNSVELNFFASELRLRGDEPVAQPHHDDAGNILCWNGEIFEGIEVSPEENDGIKLFGLLQKTETAEDIRDILGCIEGPYALVYYHKALQKIFIARDPLGRRSLLVHMPNEQNPRFLLSSVSIGAHPLYDLEELSTRSIFYIDVDQLSTTEMLNFDTCLLSLPRQRPENPLPFAIPQTVNRVIPGEEPSVKDLDHIPDYLVKAVDDLIYHLDRSVMLRVRDIPQHSCSKGNARVAVLFSGGIDSTMLAYLAHRHIPLDEPIDLLNVGFENPRKILVQAEGNLGALPRREKKAKLRDRMEYGTIDVTYNVPDRLTGLQEVEELRRLCPGRLWNFVEINVPYEEYQGARATVEALMFPGRTVMDLSLAIALYFAARGIGQVRDNPESEAKPYTSTARVLLNGLGSDELLGGYGRYRTAYKAAGWQAIIDELQLEIDRIPARNLGRDDRVISSHGKETRHPFLSLSVVSFLAQLPVQHKLDPRLPPGLGEKMLLRLAARKVGLVEASARKKRAMQFGSHSARMSPGEADRKGDLLIAEQ</sequence>
<comment type="caution">
    <text evidence="6">The sequence shown here is derived from an EMBL/GenBank/DDBJ whole genome shotgun (WGS) entry which is preliminary data.</text>
</comment>
<dbReference type="GO" id="GO:0004066">
    <property type="term" value="F:asparagine synthase (glutamine-hydrolyzing) activity"/>
    <property type="evidence" value="ECO:0007669"/>
    <property type="project" value="InterPro"/>
</dbReference>
<evidence type="ECO:0000256" key="4">
    <source>
        <dbReference type="SAM" id="MobiDB-lite"/>
    </source>
</evidence>
<dbReference type="Pfam" id="PF13537">
    <property type="entry name" value="GATase_7"/>
    <property type="match status" value="1"/>
</dbReference>
<feature type="region of interest" description="Disordered" evidence="4">
    <location>
        <begin position="557"/>
        <end position="582"/>
    </location>
</feature>
<organism evidence="6 7">
    <name type="scientific">Cerrena zonata</name>
    <dbReference type="NCBI Taxonomy" id="2478898"/>
    <lineage>
        <taxon>Eukaryota</taxon>
        <taxon>Fungi</taxon>
        <taxon>Dikarya</taxon>
        <taxon>Basidiomycota</taxon>
        <taxon>Agaricomycotina</taxon>
        <taxon>Agaricomycetes</taxon>
        <taxon>Polyporales</taxon>
        <taxon>Cerrenaceae</taxon>
        <taxon>Cerrena</taxon>
    </lineage>
</organism>
<dbReference type="Proteomes" id="UP001385951">
    <property type="component" value="Unassembled WGS sequence"/>
</dbReference>
<gene>
    <name evidence="6" type="ORF">QCA50_001644</name>
</gene>
<protein>
    <recommendedName>
        <fullName evidence="5">Glutamine amidotransferase type-2 domain-containing protein</fullName>
    </recommendedName>
</protein>
<accession>A0AAW0GVF5</accession>
<keyword evidence="2" id="KW-0061">Asparagine biosynthesis</keyword>
<keyword evidence="7" id="KW-1185">Reference proteome</keyword>
<dbReference type="InterPro" id="IPR051857">
    <property type="entry name" value="Asn_synthetase_domain"/>
</dbReference>
<dbReference type="PANTHER" id="PTHR45937:SF1">
    <property type="entry name" value="ASPARAGINE SYNTHETASE DOMAIN-CONTAINING PROTEIN 1"/>
    <property type="match status" value="1"/>
</dbReference>
<evidence type="ECO:0000313" key="7">
    <source>
        <dbReference type="Proteomes" id="UP001385951"/>
    </source>
</evidence>
<name>A0AAW0GVF5_9APHY</name>
<keyword evidence="3" id="KW-0315">Glutamine amidotransferase</keyword>
<reference evidence="6 7" key="1">
    <citation type="submission" date="2022-09" db="EMBL/GenBank/DDBJ databases">
        <authorList>
            <person name="Palmer J.M."/>
        </authorList>
    </citation>
    <scope>NUCLEOTIDE SEQUENCE [LARGE SCALE GENOMIC DNA]</scope>
    <source>
        <strain evidence="6 7">DSM 7382</strain>
    </source>
</reference>
<dbReference type="EMBL" id="JASBNA010000002">
    <property type="protein sequence ID" value="KAK7694458.1"/>
    <property type="molecule type" value="Genomic_DNA"/>
</dbReference>
<feature type="domain" description="Glutamine amidotransferase type-2" evidence="5">
    <location>
        <begin position="2"/>
        <end position="191"/>
    </location>
</feature>